<keyword evidence="3" id="KW-0963">Cytoplasm</keyword>
<dbReference type="InterPro" id="IPR050699">
    <property type="entry name" value="RNA-DNA_Helicase"/>
</dbReference>
<dbReference type="eggNOG" id="KOG0947">
    <property type="taxonomic scope" value="Eukaryota"/>
</dbReference>
<evidence type="ECO:0000256" key="9">
    <source>
        <dbReference type="SAM" id="MobiDB-lite"/>
    </source>
</evidence>
<comment type="subcellular location">
    <subcellularLocation>
        <location evidence="1">Cytoplasm</location>
    </subcellularLocation>
</comment>
<evidence type="ECO:0000259" key="10">
    <source>
        <dbReference type="PROSITE" id="PS51192"/>
    </source>
</evidence>
<accession>K0TLR1</accession>
<keyword evidence="8" id="KW-0694">RNA-binding</keyword>
<dbReference type="InterPro" id="IPR012961">
    <property type="entry name" value="Ski2/MTR4_C"/>
</dbReference>
<dbReference type="SMART" id="SM00487">
    <property type="entry name" value="DEXDc"/>
    <property type="match status" value="1"/>
</dbReference>
<dbReference type="PROSITE" id="PS51194">
    <property type="entry name" value="HELICASE_CTER"/>
    <property type="match status" value="1"/>
</dbReference>
<feature type="compositionally biased region" description="Acidic residues" evidence="9">
    <location>
        <begin position="298"/>
        <end position="308"/>
    </location>
</feature>
<keyword evidence="5" id="KW-0378">Hydrolase</keyword>
<dbReference type="GO" id="GO:0003723">
    <property type="term" value="F:RNA binding"/>
    <property type="evidence" value="ECO:0007669"/>
    <property type="project" value="UniProtKB-KW"/>
</dbReference>
<reference evidence="12 13" key="1">
    <citation type="journal article" date="2012" name="Genome Biol.">
        <title>Genome and low-iron response of an oceanic diatom adapted to chronic iron limitation.</title>
        <authorList>
            <person name="Lommer M."/>
            <person name="Specht M."/>
            <person name="Roy A.S."/>
            <person name="Kraemer L."/>
            <person name="Andreson R."/>
            <person name="Gutowska M.A."/>
            <person name="Wolf J."/>
            <person name="Bergner S.V."/>
            <person name="Schilhabel M.B."/>
            <person name="Klostermeier U.C."/>
            <person name="Beiko R.G."/>
            <person name="Rosenstiel P."/>
            <person name="Hippler M."/>
            <person name="Laroche J."/>
        </authorList>
    </citation>
    <scope>NUCLEOTIDE SEQUENCE [LARGE SCALE GENOMIC DNA]</scope>
    <source>
        <strain evidence="12 13">CCMP1005</strain>
    </source>
</reference>
<evidence type="ECO:0000256" key="7">
    <source>
        <dbReference type="ARBA" id="ARBA00022840"/>
    </source>
</evidence>
<dbReference type="InterPro" id="IPR011545">
    <property type="entry name" value="DEAD/DEAH_box_helicase_dom"/>
</dbReference>
<dbReference type="InterPro" id="IPR001650">
    <property type="entry name" value="Helicase_C-like"/>
</dbReference>
<feature type="region of interest" description="Disordered" evidence="9">
    <location>
        <begin position="353"/>
        <end position="380"/>
    </location>
</feature>
<organism evidence="12 13">
    <name type="scientific">Thalassiosira oceanica</name>
    <name type="common">Marine diatom</name>
    <dbReference type="NCBI Taxonomy" id="159749"/>
    <lineage>
        <taxon>Eukaryota</taxon>
        <taxon>Sar</taxon>
        <taxon>Stramenopiles</taxon>
        <taxon>Ochrophyta</taxon>
        <taxon>Bacillariophyta</taxon>
        <taxon>Coscinodiscophyceae</taxon>
        <taxon>Thalassiosirophycidae</taxon>
        <taxon>Thalassiosirales</taxon>
        <taxon>Thalassiosiraceae</taxon>
        <taxon>Thalassiosira</taxon>
    </lineage>
</organism>
<feature type="region of interest" description="Disordered" evidence="9">
    <location>
        <begin position="1105"/>
        <end position="1132"/>
    </location>
</feature>
<dbReference type="Gene3D" id="1.10.3380.30">
    <property type="match status" value="2"/>
</dbReference>
<evidence type="ECO:0000256" key="1">
    <source>
        <dbReference type="ARBA" id="ARBA00004496"/>
    </source>
</evidence>
<dbReference type="GO" id="GO:0003724">
    <property type="term" value="F:RNA helicase activity"/>
    <property type="evidence" value="ECO:0007669"/>
    <property type="project" value="InterPro"/>
</dbReference>
<dbReference type="GO" id="GO:0016787">
    <property type="term" value="F:hydrolase activity"/>
    <property type="evidence" value="ECO:0007669"/>
    <property type="project" value="UniProtKB-KW"/>
</dbReference>
<feature type="domain" description="Helicase ATP-binding" evidence="10">
    <location>
        <begin position="420"/>
        <end position="577"/>
    </location>
</feature>
<protein>
    <submittedName>
        <fullName evidence="12">Uncharacterized protein</fullName>
    </submittedName>
</protein>
<evidence type="ECO:0000256" key="8">
    <source>
        <dbReference type="ARBA" id="ARBA00022884"/>
    </source>
</evidence>
<feature type="compositionally biased region" description="Polar residues" evidence="9">
    <location>
        <begin position="257"/>
        <end position="266"/>
    </location>
</feature>
<dbReference type="SMART" id="SM00490">
    <property type="entry name" value="HELICc"/>
    <property type="match status" value="1"/>
</dbReference>
<dbReference type="EMBL" id="AGNL01002880">
    <property type="protein sequence ID" value="EJK75536.1"/>
    <property type="molecule type" value="Genomic_DNA"/>
</dbReference>
<dbReference type="InterPro" id="IPR016438">
    <property type="entry name" value="SKI2-like"/>
</dbReference>
<evidence type="ECO:0000313" key="13">
    <source>
        <dbReference type="Proteomes" id="UP000266841"/>
    </source>
</evidence>
<dbReference type="OMA" id="DHVNIIM"/>
<feature type="compositionally biased region" description="Polar residues" evidence="9">
    <location>
        <begin position="1120"/>
        <end position="1130"/>
    </location>
</feature>
<dbReference type="InterPro" id="IPR048392">
    <property type="entry name" value="MTR4-like_stalk"/>
</dbReference>
<dbReference type="InterPro" id="IPR027417">
    <property type="entry name" value="P-loop_NTPase"/>
</dbReference>
<evidence type="ECO:0000256" key="3">
    <source>
        <dbReference type="ARBA" id="ARBA00022490"/>
    </source>
</evidence>
<evidence type="ECO:0000256" key="2">
    <source>
        <dbReference type="ARBA" id="ARBA00010140"/>
    </source>
</evidence>
<evidence type="ECO:0000259" key="11">
    <source>
        <dbReference type="PROSITE" id="PS51194"/>
    </source>
</evidence>
<dbReference type="PANTHER" id="PTHR12131:SF1">
    <property type="entry name" value="ATP-DEPENDENT RNA HELICASE SUPV3L1, MITOCHONDRIAL-RELATED"/>
    <property type="match status" value="1"/>
</dbReference>
<feature type="compositionally biased region" description="Basic and acidic residues" evidence="9">
    <location>
        <begin position="268"/>
        <end position="283"/>
    </location>
</feature>
<feature type="region of interest" description="Disordered" evidence="9">
    <location>
        <begin position="74"/>
        <end position="114"/>
    </location>
</feature>
<name>K0TLR1_THAOC</name>
<keyword evidence="13" id="KW-1185">Reference proteome</keyword>
<evidence type="ECO:0000256" key="5">
    <source>
        <dbReference type="ARBA" id="ARBA00022801"/>
    </source>
</evidence>
<dbReference type="FunFam" id="3.40.50.300:FF:000354">
    <property type="entry name" value="ATP-dependent RNA helicase SKI2"/>
    <property type="match status" value="1"/>
</dbReference>
<dbReference type="Pfam" id="PF08148">
    <property type="entry name" value="DSHCT"/>
    <property type="match status" value="1"/>
</dbReference>
<dbReference type="PROSITE" id="PS51192">
    <property type="entry name" value="HELICASE_ATP_BIND_1"/>
    <property type="match status" value="1"/>
</dbReference>
<feature type="compositionally biased region" description="Low complexity" evidence="9">
    <location>
        <begin position="353"/>
        <end position="364"/>
    </location>
</feature>
<comment type="similarity">
    <text evidence="2">Belongs to the helicase family. SKI2 subfamily.</text>
</comment>
<feature type="domain" description="Helicase C-terminal" evidence="11">
    <location>
        <begin position="670"/>
        <end position="873"/>
    </location>
</feature>
<evidence type="ECO:0000256" key="6">
    <source>
        <dbReference type="ARBA" id="ARBA00022806"/>
    </source>
</evidence>
<sequence>MLPSSPGDGNITDIGVSAGITLPPGFNTRRDMTDASVADTLSSVQDALSAFGVISSKDDNAACPEQIWHRPIPSNLFRPPSHAPSLTTMMPRSRLPPGAKIRETSSKDDTKEDDEDELVEVWVYSLASEHDDNVRGNDLTQRPLQGNLSSKLVEYTRGTMGVRRPFRPGGLDDEDAGEAYESEYLTKEAIDNARLALTIGSKEALERGILLTAPPGMSFSEGLRYQDVFSDAEEICIIEKEMDEFENDPEDEFEMNWTPQQGSSGDIVSRRSVPEETYDRSYFDEDSLFGESSSSSDESTDEDDDDEIEDAGELPVNISQHQIAVTKVHFQQPAAVDEVDTLLSELDMSLQTTSKTLPTKTGTPIHPSLPKKDPKNDKSRKSWAVTDYIPLTSTNDFHTMLPNPALTFPFELDDFQKQAVLRLERSECVFLAAHTSAGKTVSAEYAIALAMKHCTRAIYTSPIKALSNQKYRDFKSKFGDDVGLITGDMQIGADGSCLIMTTEILRSMLYRGADLIRDIEWVIFDEVHYINDSERGVVWEEVIIMLPEYVNLIFLSATTPNTIEFSEWIGRTKRKPVHVIRTNYRPVPLSHNLWAGGKLHKILEGKGAFDTKGYTAAAHALLPASAREAAEMGKKGEKKKTTASGKTIPASKPSSGSRHSSWQQQGSKQDWIALVRFLEREGLMPTVTFSFSKRKCEELADSLRSLDLNTQQEKNAVQSFAIQTVNRLSPQDKILPQVIKTVEMVKRGIAVHHGGLLPILKEMVEILFSKNLIKILFATETFAMGVNMPARCVVFNTIRKHDGVQFRELQPGEYTQMAGRAGRRGLDKVGTVILCCFGDQPPPQLVLRNMLTGSSTKLSSQFRLTYTMILNLLRVEDMSVESMIKRSFSEFATQRALTTNEYPKLLTKGTKTLIKLDEEFKGTADSRVGAEDVEGYYFASKNALQSNKELLSYILSAGGTGGGALVAGRVLLLNSGRKKGYVRACALVLRPPATSSKASVACVDDASCVCMVLLPQGFTKGGQSDDIKLGSLNYVGEAHGRYFAIHSISIDEILLVTTAKQKIDAKLFYNEEALKTNTRSADMPSMNAFAGARSMGSRQVDDPFAGMMARGRKGGHAPKSSKSTSVSQERQQVDEAVDALITAEKSELNAGLGTCDLKDCAKSMHSGNSAMEFGSTVDRFDRDMALARQFKSHYHPDLEHHYMAVDRKETLRAKVKTLSHLLSNESLQLFPDFLQRKAMLQSLGYIDENDTVCLKGRCACEVNTCEGLIVAEMVFEGMLNELEPAEIVASLSALLFQEKVDEELSKELPERLVSSCERMQAIALDLGQRQKDFGLSVDPLEYTANSLKLGLVHVVYEWACGVPFASICELTGVQEGSIVRTITRLDELCREVRNCARVVGNPTLYRKMEASSEAIKRDIVFASSLYVS</sequence>
<evidence type="ECO:0000256" key="4">
    <source>
        <dbReference type="ARBA" id="ARBA00022741"/>
    </source>
</evidence>
<dbReference type="OrthoDB" id="64767at2759"/>
<keyword evidence="6" id="KW-0347">Helicase</keyword>
<dbReference type="Pfam" id="PF00270">
    <property type="entry name" value="DEAD"/>
    <property type="match status" value="1"/>
</dbReference>
<dbReference type="InterPro" id="IPR014001">
    <property type="entry name" value="Helicase_ATP-bd"/>
</dbReference>
<evidence type="ECO:0000313" key="12">
    <source>
        <dbReference type="EMBL" id="EJK75536.1"/>
    </source>
</evidence>
<comment type="caution">
    <text evidence="12">The sequence shown here is derived from an EMBL/GenBank/DDBJ whole genome shotgun (WGS) entry which is preliminary data.</text>
</comment>
<keyword evidence="4" id="KW-0547">Nucleotide-binding</keyword>
<dbReference type="CDD" id="cd18795">
    <property type="entry name" value="SF2_C_Ski2"/>
    <property type="match status" value="1"/>
</dbReference>
<feature type="region of interest" description="Disordered" evidence="9">
    <location>
        <begin position="252"/>
        <end position="308"/>
    </location>
</feature>
<dbReference type="GO" id="GO:0005524">
    <property type="term" value="F:ATP binding"/>
    <property type="evidence" value="ECO:0007669"/>
    <property type="project" value="UniProtKB-KW"/>
</dbReference>
<feature type="compositionally biased region" description="Basic and acidic residues" evidence="9">
    <location>
        <begin position="100"/>
        <end position="110"/>
    </location>
</feature>
<dbReference type="GO" id="GO:0055087">
    <property type="term" value="C:Ski complex"/>
    <property type="evidence" value="ECO:0007669"/>
    <property type="project" value="TreeGrafter"/>
</dbReference>
<dbReference type="FunFam" id="3.40.50.300:FF:000987">
    <property type="entry name" value="DEAD/DEAH box RNA helicase"/>
    <property type="match status" value="1"/>
</dbReference>
<dbReference type="Proteomes" id="UP000266841">
    <property type="component" value="Unassembled WGS sequence"/>
</dbReference>
<dbReference type="SMART" id="SM01142">
    <property type="entry name" value="DSHCT"/>
    <property type="match status" value="1"/>
</dbReference>
<dbReference type="Pfam" id="PF21408">
    <property type="entry name" value="MTR4-like_stalk"/>
    <property type="match status" value="1"/>
</dbReference>
<gene>
    <name evidence="12" type="ORF">THAOC_02740</name>
</gene>
<dbReference type="SUPFAM" id="SSF52540">
    <property type="entry name" value="P-loop containing nucleoside triphosphate hydrolases"/>
    <property type="match status" value="1"/>
</dbReference>
<dbReference type="GO" id="GO:0070478">
    <property type="term" value="P:nuclear-transcribed mRNA catabolic process, 3'-5' exonucleolytic nonsense-mediated decay"/>
    <property type="evidence" value="ECO:0007669"/>
    <property type="project" value="TreeGrafter"/>
</dbReference>
<dbReference type="PANTHER" id="PTHR12131">
    <property type="entry name" value="ATP-DEPENDENT RNA AND DNA HELICASE"/>
    <property type="match status" value="1"/>
</dbReference>
<feature type="region of interest" description="Disordered" evidence="9">
    <location>
        <begin position="628"/>
        <end position="665"/>
    </location>
</feature>
<proteinExistence type="inferred from homology"/>
<dbReference type="Gene3D" id="3.40.50.300">
    <property type="entry name" value="P-loop containing nucleotide triphosphate hydrolases"/>
    <property type="match status" value="2"/>
</dbReference>
<dbReference type="PIRSF" id="PIRSF005198">
    <property type="entry name" value="Antiviral_helicase_SKI2"/>
    <property type="match status" value="1"/>
</dbReference>
<feature type="compositionally biased region" description="Polar residues" evidence="9">
    <location>
        <begin position="652"/>
        <end position="665"/>
    </location>
</feature>
<feature type="compositionally biased region" description="Basic and acidic residues" evidence="9">
    <location>
        <begin position="370"/>
        <end position="380"/>
    </location>
</feature>
<keyword evidence="7" id="KW-0067">ATP-binding</keyword>
<dbReference type="Pfam" id="PF00271">
    <property type="entry name" value="Helicase_C"/>
    <property type="match status" value="1"/>
</dbReference>
<dbReference type="FunFam" id="1.10.3380.30:FF:000001">
    <property type="entry name" value="Ski2 ATP-dependent RNA helicase"/>
    <property type="match status" value="1"/>
</dbReference>